<name>A0A9X1KQF4_9FLAO</name>
<dbReference type="Pfam" id="PF00583">
    <property type="entry name" value="Acetyltransf_1"/>
    <property type="match status" value="1"/>
</dbReference>
<dbReference type="Gene3D" id="3.40.630.30">
    <property type="match status" value="1"/>
</dbReference>
<protein>
    <submittedName>
        <fullName evidence="2">GNAT family N-acetyltransferase</fullName>
    </submittedName>
</protein>
<accession>A0A9X1KQF4</accession>
<dbReference type="AlphaFoldDB" id="A0A9X1KQF4"/>
<dbReference type="CDD" id="cd04301">
    <property type="entry name" value="NAT_SF"/>
    <property type="match status" value="1"/>
</dbReference>
<dbReference type="SUPFAM" id="SSF55729">
    <property type="entry name" value="Acyl-CoA N-acyltransferases (Nat)"/>
    <property type="match status" value="1"/>
</dbReference>
<dbReference type="InterPro" id="IPR016181">
    <property type="entry name" value="Acyl_CoA_acyltransferase"/>
</dbReference>
<dbReference type="GO" id="GO:0016747">
    <property type="term" value="F:acyltransferase activity, transferring groups other than amino-acyl groups"/>
    <property type="evidence" value="ECO:0007669"/>
    <property type="project" value="InterPro"/>
</dbReference>
<dbReference type="Proteomes" id="UP001139366">
    <property type="component" value="Unassembled WGS sequence"/>
</dbReference>
<evidence type="ECO:0000259" key="1">
    <source>
        <dbReference type="PROSITE" id="PS51186"/>
    </source>
</evidence>
<dbReference type="InterPro" id="IPR000182">
    <property type="entry name" value="GNAT_dom"/>
</dbReference>
<proteinExistence type="predicted"/>
<evidence type="ECO:0000313" key="2">
    <source>
        <dbReference type="EMBL" id="MBZ4035425.1"/>
    </source>
</evidence>
<evidence type="ECO:0000313" key="3">
    <source>
        <dbReference type="Proteomes" id="UP001139366"/>
    </source>
</evidence>
<dbReference type="EMBL" id="JAINUY010000003">
    <property type="protein sequence ID" value="MBZ4035425.1"/>
    <property type="molecule type" value="Genomic_DNA"/>
</dbReference>
<keyword evidence="3" id="KW-1185">Reference proteome</keyword>
<organism evidence="2 3">
    <name type="scientific">Flavobacterium potami</name>
    <dbReference type="NCBI Taxonomy" id="2872310"/>
    <lineage>
        <taxon>Bacteria</taxon>
        <taxon>Pseudomonadati</taxon>
        <taxon>Bacteroidota</taxon>
        <taxon>Flavobacteriia</taxon>
        <taxon>Flavobacteriales</taxon>
        <taxon>Flavobacteriaceae</taxon>
        <taxon>Flavobacterium</taxon>
    </lineage>
</organism>
<gene>
    <name evidence="2" type="ORF">K6T82_11655</name>
</gene>
<dbReference type="PROSITE" id="PS51186">
    <property type="entry name" value="GNAT"/>
    <property type="match status" value="1"/>
</dbReference>
<reference evidence="2 3" key="1">
    <citation type="journal article" date="2023" name="Antonie Van Leeuwenhoek">
        <title>Flavobacterium potami sp. nov., a multi-metal resistance genes harbouring bacterium isolated from shallow river silt.</title>
        <authorList>
            <person name="Li S."/>
            <person name="Mao S."/>
            <person name="Mu W."/>
            <person name="Guo B."/>
            <person name="Li C."/>
            <person name="Zhu Q."/>
            <person name="Hou X."/>
            <person name="Zhao Y."/>
            <person name="Wei S."/>
            <person name="Liu H."/>
            <person name="Liu A."/>
        </authorList>
    </citation>
    <scope>NUCLEOTIDE SEQUENCE [LARGE SCALE GENOMIC DNA]</scope>
    <source>
        <strain evidence="2 3">17A</strain>
    </source>
</reference>
<feature type="domain" description="N-acetyltransferase" evidence="1">
    <location>
        <begin position="2"/>
        <end position="170"/>
    </location>
</feature>
<comment type="caution">
    <text evidence="2">The sequence shown here is derived from an EMBL/GenBank/DDBJ whole genome shotgun (WGS) entry which is preliminary data.</text>
</comment>
<sequence length="170" mass="19731">MITFKKCEQIDLDLLHKIAIQSYNDTYQYLWKDKGKSYLERFYKKEIFKEELSAADIFYFLIYNGENAVGFVKLKENTIESYAPSKCIELDKLYLLKEAIGKGIGKSTMNFVISFSKEKNYAAISLKVMESSPAKFVYEKAGFVQIDQYDLDYPNIVEEHASILTMVCKI</sequence>
<dbReference type="RefSeq" id="WP_223706051.1">
    <property type="nucleotide sequence ID" value="NZ_JAINUY010000003.1"/>
</dbReference>